<feature type="region of interest" description="Disordered" evidence="1">
    <location>
        <begin position="37"/>
        <end position="77"/>
    </location>
</feature>
<organism evidence="2 3">
    <name type="scientific">Kipferlia bialata</name>
    <dbReference type="NCBI Taxonomy" id="797122"/>
    <lineage>
        <taxon>Eukaryota</taxon>
        <taxon>Metamonada</taxon>
        <taxon>Carpediemonas-like organisms</taxon>
        <taxon>Kipferlia</taxon>
    </lineage>
</organism>
<evidence type="ECO:0000256" key="1">
    <source>
        <dbReference type="SAM" id="MobiDB-lite"/>
    </source>
</evidence>
<reference evidence="2 3" key="1">
    <citation type="journal article" date="2018" name="PLoS ONE">
        <title>The draft genome of Kipferlia bialata reveals reductive genome evolution in fornicate parasites.</title>
        <authorList>
            <person name="Tanifuji G."/>
            <person name="Takabayashi S."/>
            <person name="Kume K."/>
            <person name="Takagi M."/>
            <person name="Nakayama T."/>
            <person name="Kamikawa R."/>
            <person name="Inagaki Y."/>
            <person name="Hashimoto T."/>
        </authorList>
    </citation>
    <scope>NUCLEOTIDE SEQUENCE [LARGE SCALE GENOMIC DNA]</scope>
    <source>
        <strain evidence="2">NY0173</strain>
    </source>
</reference>
<feature type="non-terminal residue" evidence="2">
    <location>
        <position position="1"/>
    </location>
</feature>
<dbReference type="AlphaFoldDB" id="A0A9K3GQ64"/>
<gene>
    <name evidence="2" type="ORF">KIPB_013473</name>
</gene>
<sequence length="77" mass="7931">ITPEVRAMVQSSLCFSNNAQKRIKSLDNIDINAPDTHPLVFIDPESPAPGGSGQGNGSAYDEDEAGAGGQGVQCQSA</sequence>
<name>A0A9K3GQ64_9EUKA</name>
<dbReference type="Proteomes" id="UP000265618">
    <property type="component" value="Unassembled WGS sequence"/>
</dbReference>
<keyword evidence="3" id="KW-1185">Reference proteome</keyword>
<proteinExistence type="predicted"/>
<evidence type="ECO:0000313" key="2">
    <source>
        <dbReference type="EMBL" id="GIQ90615.1"/>
    </source>
</evidence>
<evidence type="ECO:0000313" key="3">
    <source>
        <dbReference type="Proteomes" id="UP000265618"/>
    </source>
</evidence>
<accession>A0A9K3GQ64</accession>
<comment type="caution">
    <text evidence="2">The sequence shown here is derived from an EMBL/GenBank/DDBJ whole genome shotgun (WGS) entry which is preliminary data.</text>
</comment>
<dbReference type="EMBL" id="BDIP01006418">
    <property type="protein sequence ID" value="GIQ90615.1"/>
    <property type="molecule type" value="Genomic_DNA"/>
</dbReference>
<protein>
    <submittedName>
        <fullName evidence="2">Uncharacterized protein</fullName>
    </submittedName>
</protein>